<feature type="compositionally biased region" description="Polar residues" evidence="1">
    <location>
        <begin position="1"/>
        <end position="11"/>
    </location>
</feature>
<dbReference type="EMBL" id="JGZC01000003">
    <property type="protein sequence ID" value="KFI71222.1"/>
    <property type="molecule type" value="Genomic_DNA"/>
</dbReference>
<gene>
    <name evidence="2" type="ORF">BMERY_1583</name>
</gene>
<sequence length="118" mass="12221">MSNGQNGNDRSQGGDFQGDAHGPEGGIDRPGGSSADASGFNVGRIAGNGLEANGERDSESVRDSTLGHRVSMTHMEVTSGPLPPAAELERYERILPGAADRILSMAERSLQSEIEGAA</sequence>
<dbReference type="InterPro" id="IPR019284">
    <property type="entry name" value="RP532"/>
</dbReference>
<feature type="compositionally biased region" description="Basic and acidic residues" evidence="1">
    <location>
        <begin position="53"/>
        <end position="66"/>
    </location>
</feature>
<proteinExistence type="predicted"/>
<evidence type="ECO:0000313" key="3">
    <source>
        <dbReference type="Proteomes" id="UP000029060"/>
    </source>
</evidence>
<name>A0A087BJM2_9BIFI</name>
<dbReference type="Pfam" id="PF10097">
    <property type="entry name" value="DUF2335"/>
    <property type="match status" value="1"/>
</dbReference>
<comment type="caution">
    <text evidence="2">The sequence shown here is derived from an EMBL/GenBank/DDBJ whole genome shotgun (WGS) entry which is preliminary data.</text>
</comment>
<dbReference type="Proteomes" id="UP000029060">
    <property type="component" value="Unassembled WGS sequence"/>
</dbReference>
<dbReference type="AlphaFoldDB" id="A0A087BJM2"/>
<accession>A0A087BJM2</accession>
<evidence type="ECO:0000256" key="1">
    <source>
        <dbReference type="SAM" id="MobiDB-lite"/>
    </source>
</evidence>
<feature type="region of interest" description="Disordered" evidence="1">
    <location>
        <begin position="1"/>
        <end position="84"/>
    </location>
</feature>
<organism evidence="2 3">
    <name type="scientific">Bifidobacterium merycicum</name>
    <dbReference type="NCBI Taxonomy" id="78345"/>
    <lineage>
        <taxon>Bacteria</taxon>
        <taxon>Bacillati</taxon>
        <taxon>Actinomycetota</taxon>
        <taxon>Actinomycetes</taxon>
        <taxon>Bifidobacteriales</taxon>
        <taxon>Bifidobacteriaceae</taxon>
        <taxon>Bifidobacterium</taxon>
    </lineage>
</organism>
<keyword evidence="3" id="KW-1185">Reference proteome</keyword>
<evidence type="ECO:0000313" key="2">
    <source>
        <dbReference type="EMBL" id="KFI71222.1"/>
    </source>
</evidence>
<dbReference type="RefSeq" id="WP_073117614.1">
    <property type="nucleotide sequence ID" value="NZ_CADAXU010000021.1"/>
</dbReference>
<reference evidence="2 3" key="1">
    <citation type="submission" date="2014-03" db="EMBL/GenBank/DDBJ databases">
        <title>Genomics of Bifidobacteria.</title>
        <authorList>
            <person name="Ventura M."/>
            <person name="Milani C."/>
            <person name="Lugli G.A."/>
        </authorList>
    </citation>
    <scope>NUCLEOTIDE SEQUENCE [LARGE SCALE GENOMIC DNA]</scope>
    <source>
        <strain evidence="2 3">LMG 11341</strain>
    </source>
</reference>
<protein>
    <submittedName>
        <fullName evidence="2">Uncharacterized protein</fullName>
    </submittedName>
</protein>